<dbReference type="PANTHER" id="PTHR20919">
    <property type="entry name" value="HOMOSERINE O-SUCCINYLTRANSFERASE"/>
    <property type="match status" value="1"/>
</dbReference>
<dbReference type="GO" id="GO:0008899">
    <property type="term" value="F:homoserine O-succinyltransferase activity"/>
    <property type="evidence" value="ECO:0007669"/>
    <property type="project" value="UniProtKB-UniRule"/>
</dbReference>
<evidence type="ECO:0000256" key="3">
    <source>
        <dbReference type="ARBA" id="ARBA00023315"/>
    </source>
</evidence>
<comment type="catalytic activity">
    <reaction evidence="4">
        <text>L-homoserine + acetyl-CoA = O-acetyl-L-homoserine + CoA</text>
        <dbReference type="Rhea" id="RHEA:13701"/>
        <dbReference type="ChEBI" id="CHEBI:57287"/>
        <dbReference type="ChEBI" id="CHEBI:57288"/>
        <dbReference type="ChEBI" id="CHEBI:57476"/>
        <dbReference type="ChEBI" id="CHEBI:57716"/>
        <dbReference type="EC" id="2.3.1.31"/>
    </reaction>
</comment>
<evidence type="ECO:0000256" key="4">
    <source>
        <dbReference type="HAMAP-Rule" id="MF_00295"/>
    </source>
</evidence>
<name>A0A0R1HPK6_9LACO</name>
<dbReference type="InterPro" id="IPR029062">
    <property type="entry name" value="Class_I_gatase-like"/>
</dbReference>
<keyword evidence="4" id="KW-0963">Cytoplasm</keyword>
<accession>A0A0R1HPK6</accession>
<feature type="site" description="Important for substrate specificity" evidence="4">
    <location>
        <position position="179"/>
    </location>
</feature>
<keyword evidence="2 4" id="KW-0808">Transferase</keyword>
<dbReference type="RefSeq" id="WP_056942003.1">
    <property type="nucleotide sequence ID" value="NZ_AZCX01000002.1"/>
</dbReference>
<comment type="function">
    <text evidence="4">Transfers an acetyl group from acetyl-CoA to L-homoserine, forming acetyl-L-homoserine.</text>
</comment>
<dbReference type="OrthoDB" id="9772423at2"/>
<dbReference type="PATRIC" id="fig|1302272.5.peg.1123"/>
<dbReference type="Pfam" id="PF04204">
    <property type="entry name" value="HTS"/>
    <property type="match status" value="1"/>
</dbReference>
<dbReference type="EC" id="2.3.1.31" evidence="4"/>
<gene>
    <name evidence="4" type="primary">metAA</name>
    <name evidence="6" type="ORF">FC96_GL001116</name>
</gene>
<reference evidence="6 7" key="1">
    <citation type="journal article" date="2015" name="Genome Announc.">
        <title>Expanding the biotechnology potential of lactobacilli through comparative genomics of 213 strains and associated genera.</title>
        <authorList>
            <person name="Sun Z."/>
            <person name="Harris H.M."/>
            <person name="McCann A."/>
            <person name="Guo C."/>
            <person name="Argimon S."/>
            <person name="Zhang W."/>
            <person name="Yang X."/>
            <person name="Jeffery I.B."/>
            <person name="Cooney J.C."/>
            <person name="Kagawa T.F."/>
            <person name="Liu W."/>
            <person name="Song Y."/>
            <person name="Salvetti E."/>
            <person name="Wrobel A."/>
            <person name="Rasinkangas P."/>
            <person name="Parkhill J."/>
            <person name="Rea M.C."/>
            <person name="O'Sullivan O."/>
            <person name="Ritari J."/>
            <person name="Douillard F.P."/>
            <person name="Paul Ross R."/>
            <person name="Yang R."/>
            <person name="Briner A.E."/>
            <person name="Felis G.E."/>
            <person name="de Vos W.M."/>
            <person name="Barrangou R."/>
            <person name="Klaenhammer T.R."/>
            <person name="Caufield P.W."/>
            <person name="Cui Y."/>
            <person name="Zhang H."/>
            <person name="O'Toole P.W."/>
        </authorList>
    </citation>
    <scope>NUCLEOTIDE SEQUENCE [LARGE SCALE GENOMIC DNA]</scope>
    <source>
        <strain evidence="6 7">JCM 15530</strain>
    </source>
</reference>
<comment type="caution">
    <text evidence="6">The sequence shown here is derived from an EMBL/GenBank/DDBJ whole genome shotgun (WGS) entry which is preliminary data.</text>
</comment>
<evidence type="ECO:0000313" key="7">
    <source>
        <dbReference type="Proteomes" id="UP000050911"/>
    </source>
</evidence>
<dbReference type="HAMAP" id="MF_00295">
    <property type="entry name" value="MetA_acyltransf"/>
    <property type="match status" value="1"/>
</dbReference>
<keyword evidence="7" id="KW-1185">Reference proteome</keyword>
<evidence type="ECO:0000256" key="5">
    <source>
        <dbReference type="PIRSR" id="PIRSR000450-1"/>
    </source>
</evidence>
<feature type="active site" description="Acyl-thioester intermediate" evidence="4 5">
    <location>
        <position position="131"/>
    </location>
</feature>
<dbReference type="EMBL" id="AZCX01000002">
    <property type="protein sequence ID" value="KRK48797.1"/>
    <property type="molecule type" value="Genomic_DNA"/>
</dbReference>
<dbReference type="AlphaFoldDB" id="A0A0R1HPK6"/>
<dbReference type="SUPFAM" id="SSF52317">
    <property type="entry name" value="Class I glutamine amidotransferase-like"/>
    <property type="match status" value="1"/>
</dbReference>
<comment type="subcellular location">
    <subcellularLocation>
        <location evidence="4">Cytoplasm</location>
    </subcellularLocation>
</comment>
<dbReference type="Proteomes" id="UP000050911">
    <property type="component" value="Unassembled WGS sequence"/>
</dbReference>
<comment type="similarity">
    <text evidence="4">Belongs to the MetA family.</text>
</comment>
<keyword evidence="1 4" id="KW-0028">Amino-acid biosynthesis</keyword>
<feature type="binding site" evidence="4">
    <location>
        <position position="152"/>
    </location>
    <ligand>
        <name>substrate</name>
    </ligand>
</feature>
<feature type="active site" description="Proton acceptor" evidence="4">
    <location>
        <position position="219"/>
    </location>
</feature>
<dbReference type="InterPro" id="IPR033752">
    <property type="entry name" value="MetA_family"/>
</dbReference>
<dbReference type="PIRSF" id="PIRSF000450">
    <property type="entry name" value="H_ser_succinyltr"/>
    <property type="match status" value="1"/>
</dbReference>
<feature type="binding site" evidence="4">
    <location>
        <position position="179"/>
    </location>
    <ligand>
        <name>substrate</name>
    </ligand>
</feature>
<dbReference type="STRING" id="1302272.FC96_GL001116"/>
<dbReference type="UniPathway" id="UPA00051">
    <property type="reaction ID" value="UER00074"/>
</dbReference>
<dbReference type="Gene3D" id="3.40.50.880">
    <property type="match status" value="1"/>
</dbReference>
<feature type="active site" evidence="4">
    <location>
        <position position="221"/>
    </location>
</feature>
<evidence type="ECO:0000256" key="2">
    <source>
        <dbReference type="ARBA" id="ARBA00022679"/>
    </source>
</evidence>
<organism evidence="6 7">
    <name type="scientific">Secundilactobacillus kimchicus JCM 15530</name>
    <dbReference type="NCBI Taxonomy" id="1302272"/>
    <lineage>
        <taxon>Bacteria</taxon>
        <taxon>Bacillati</taxon>
        <taxon>Bacillota</taxon>
        <taxon>Bacilli</taxon>
        <taxon>Lactobacillales</taxon>
        <taxon>Lactobacillaceae</taxon>
        <taxon>Secundilactobacillus</taxon>
    </lineage>
</organism>
<dbReference type="GO" id="GO:0004414">
    <property type="term" value="F:homoserine O-acetyltransferase activity"/>
    <property type="evidence" value="ECO:0007669"/>
    <property type="project" value="UniProtKB-EC"/>
</dbReference>
<keyword evidence="3 4" id="KW-0012">Acyltransferase</keyword>
<feature type="binding site" evidence="4">
    <location>
        <position position="233"/>
    </location>
    <ligand>
        <name>substrate</name>
    </ligand>
</feature>
<evidence type="ECO:0000256" key="1">
    <source>
        <dbReference type="ARBA" id="ARBA00022605"/>
    </source>
</evidence>
<dbReference type="GO" id="GO:0009086">
    <property type="term" value="P:methionine biosynthetic process"/>
    <property type="evidence" value="ECO:0007669"/>
    <property type="project" value="UniProtKB-UniRule"/>
</dbReference>
<comment type="pathway">
    <text evidence="4">Amino-acid biosynthesis; L-methionine biosynthesis via de novo pathway; O-acetyl-L-homoserine from L-homoserine: step 1/1.</text>
</comment>
<proteinExistence type="inferred from homology"/>
<keyword evidence="4" id="KW-0486">Methionine biosynthesis</keyword>
<dbReference type="PANTHER" id="PTHR20919:SF0">
    <property type="entry name" value="HOMOSERINE O-SUCCINYLTRANSFERASE"/>
    <property type="match status" value="1"/>
</dbReference>
<protein>
    <recommendedName>
        <fullName evidence="4">Homoserine O-acetyltransferase</fullName>
        <shortName evidence="4">HAT</shortName>
        <ecNumber evidence="4">2.3.1.31</ecNumber>
    </recommendedName>
    <alternativeName>
        <fullName evidence="4">Homoserine transacetylase</fullName>
        <shortName evidence="4">HTA</shortName>
    </alternativeName>
</protein>
<feature type="site" description="Important for acyl-CoA specificity" evidence="4">
    <location>
        <position position="100"/>
    </location>
</feature>
<evidence type="ECO:0000313" key="6">
    <source>
        <dbReference type="EMBL" id="KRK48797.1"/>
    </source>
</evidence>
<sequence>MTVTLENGFLKQQLAAQSSTTASAVKLVIVNLMPNKLETERQFVNLLAALSQDVRVTFARMATHQSRHTDEAALQAHYVTLDDIFYQDFDGLIVTGAPVETLAFAHVDYWAEFQAWLDWRDQHVDQTIFECWAAQAALFVDAGIEKQVTAQKVFGVYRSQVVANTPLTTGLATVSMPQSRHATLPEPDTSSITTLVEDGQAGPIVLSNPAKRSLYISGHPEYETETLINEFRRDQKKGQAIQLPKNYFAAACPVNTWHQDSVKLYNNWLSQVRTHTLANL</sequence>
<comment type="caution">
    <text evidence="4">Lacks conserved residue(s) required for the propagation of feature annotation.</text>
</comment>
<dbReference type="GO" id="GO:0005737">
    <property type="term" value="C:cytoplasm"/>
    <property type="evidence" value="ECO:0007669"/>
    <property type="project" value="UniProtKB-SubCell"/>
</dbReference>